<dbReference type="Proteomes" id="UP000433883">
    <property type="component" value="Unassembled WGS sequence"/>
</dbReference>
<dbReference type="PANTHER" id="PTHR32387">
    <property type="entry name" value="WU:FJ29H11"/>
    <property type="match status" value="1"/>
</dbReference>
<dbReference type="NCBIfam" id="NF047352">
    <property type="entry name" value="P_loop_sacsin"/>
    <property type="match status" value="1"/>
</dbReference>
<protein>
    <recommendedName>
        <fullName evidence="4">Protein NO VEIN C-terminal domain-containing protein</fullName>
    </recommendedName>
</protein>
<reference evidence="2 3" key="1">
    <citation type="submission" date="2019-11" db="EMBL/GenBank/DDBJ databases">
        <title>Venturia inaequalis Genome Resource.</title>
        <authorList>
            <person name="Lichtner F.J."/>
        </authorList>
    </citation>
    <scope>NUCLEOTIDE SEQUENCE [LARGE SCALE GENOMIC DNA]</scope>
    <source>
        <strain evidence="2">Bline_iso_100314</strain>
    </source>
</reference>
<dbReference type="GO" id="GO:0043565">
    <property type="term" value="F:sequence-specific DNA binding"/>
    <property type="evidence" value="ECO:0007669"/>
    <property type="project" value="InterPro"/>
</dbReference>
<dbReference type="PROSITE" id="PS00658">
    <property type="entry name" value="FORK_HEAD_2"/>
    <property type="match status" value="1"/>
</dbReference>
<sequence length="1582" mass="179286">MLANLPCGIVNKWDILFSYLSTGGGHAKAKITMTLVAKTDVAQEYIDQLREELGGLTRKDREEFSQSALNMVSNLRQKLGASTKVLAAELYAKDTRFVYELIQNAEDNHYSIAEASVEPPSLKFGLYEDRIEIDSNEDGFTKDDIKAICSVGESTKAGATGHIGEKGIGFKSVFKVASKVHVQSGPFSFAFEYDRDGNDNGLGMITPMNVEPYKLPAGVRTRIILYLAPYCKRSELVQEFQSLPEALLLFLKKLEYLSVKISLPTSPSVDISYSRTRSGSRVDIHKTTLEGSSTSKYWVTKRTVMDMPEDQARKEVKEDKESVYIKQADVVLAFPLDDQDIPVIEQQHVFAFLPLRRAGYKFLIQSDFITQASREDIFDSAWNNRLLDEVTEAFIDSVNTFSKHPTLQYHWLRYVPTDDFADDVWGRLQLKLSKRLASCEIFQASGGSGFQKANALREVPHEYRDVNQDTLLPDLPKGPTAYVSDSYDKAKDIPILRYLGLIDLTAKDFLARLEHDLRRNPCDSVMRSSSQDPQWHKNIAQMLLKLSKVSSYLQSIEMLPIIPIKVPTEEEPFWVVPRGAVLFFPTTGGIAVPPGLPFKLVDPHSLVDPDRVSFFLALGVRECDPKHVLSSIEHRFATGGYNLSQGVAYVKFMFWHHTAIPSSPRPKVKLAFDQLEWFDPDDSVSGWTYCTRYEGQYTMIAVQGPSLLRSPDNKKTTRFKFPHDLYYETLKKCERREDKTGIEWFREFFDLQSTPQLHRRGYKQAASYELKHIAAHRSEILLGILEAKWSQYKPIADLDNIIKSCEVPISGYDAWRELNETFLPLPKLTSIVSRLKLEKGFGFLKELEGLEASAESKWTFLNHFGVGSDADVYFWLALLAFEADLIWDPRLENGHPWVSRQICLWHAPDWLSYSDVLCLGRHPEYRGLEGLFRSTLSIPDANHENFIDYLAFIKAGDAPSEEEAPRIPKIYRELDKKGIEKETKEYIGSQFEEQNLVYYPQGSSWHCPSACIWAEDDIQLPGKVSIATAYKRRKTFFTKVLGVVKPTLELHISALKDKIANSSSKEEVVLEMLNICAYSPEPEALTDLRDCKCFPVIYANGDTAWSTCSETFSIVDRRDYGELFAGQLTLLDLPLEKTHSLRCLLYGLDLADRYVSTKVQEQTQKPDGDLHDRLTADLRNKAYAIVRYAAHLGLDHSSNGPLAMFETLQNMDVYVSESIPSLLSIEQDDNIFTSQQDTGYLHIEESDGKLRVYVLKDKKRRRVCLVRHLAIALLKHFGVPNLADGTFLGSILVAGSIFEVDELLKCAGIIEVQGIERPDVKEVSDDESCASDDDHTSSRATHSGEIVERPDLYKRLLEALTAQAEDLVLEGLPLKNCFAVARIPTSQGLSTCLALGSNFNDERNFKVGAAGELFMYHFLSNLGLPNFDQTCWQSSIRHRAALHQDYQWISHWPGKETADIIYTDHQQVLTKMLVQKNYLDPEWATLYPTYYIEVKSTTGSCDTRFFCSQEQVDLMKDMHHKKGELVSMSKSKRIYLVARVFALGDSGTGLYLYVNPEPPKPLGELEFQANDEKYIVTPVGQE</sequence>
<gene>
    <name evidence="2" type="ORF">BLS_000996</name>
</gene>
<dbReference type="GO" id="GO:0003700">
    <property type="term" value="F:DNA-binding transcription factor activity"/>
    <property type="evidence" value="ECO:0007669"/>
    <property type="project" value="InterPro"/>
</dbReference>
<proteinExistence type="predicted"/>
<dbReference type="SUPFAM" id="SSF55874">
    <property type="entry name" value="ATPase domain of HSP90 chaperone/DNA topoisomerase II/histidine kinase"/>
    <property type="match status" value="1"/>
</dbReference>
<organism evidence="2 3">
    <name type="scientific">Venturia inaequalis</name>
    <name type="common">Apple scab fungus</name>
    <dbReference type="NCBI Taxonomy" id="5025"/>
    <lineage>
        <taxon>Eukaryota</taxon>
        <taxon>Fungi</taxon>
        <taxon>Dikarya</taxon>
        <taxon>Ascomycota</taxon>
        <taxon>Pezizomycotina</taxon>
        <taxon>Dothideomycetes</taxon>
        <taxon>Pleosporomycetidae</taxon>
        <taxon>Venturiales</taxon>
        <taxon>Venturiaceae</taxon>
        <taxon>Venturia</taxon>
    </lineage>
</organism>
<dbReference type="InterPro" id="IPR052957">
    <property type="entry name" value="Auxin_embryo_med"/>
</dbReference>
<name>A0A8H3UWK8_VENIN</name>
<dbReference type="EMBL" id="WNWQ01000120">
    <property type="protein sequence ID" value="KAE9977999.1"/>
    <property type="molecule type" value="Genomic_DNA"/>
</dbReference>
<comment type="caution">
    <text evidence="2">The sequence shown here is derived from an EMBL/GenBank/DDBJ whole genome shotgun (WGS) entry which is preliminary data.</text>
</comment>
<evidence type="ECO:0008006" key="4">
    <source>
        <dbReference type="Google" id="ProtNLM"/>
    </source>
</evidence>
<evidence type="ECO:0000313" key="2">
    <source>
        <dbReference type="EMBL" id="KAE9977999.1"/>
    </source>
</evidence>
<dbReference type="InterPro" id="IPR036890">
    <property type="entry name" value="HATPase_C_sf"/>
</dbReference>
<dbReference type="InterPro" id="IPR030456">
    <property type="entry name" value="TF_fork_head_CS_2"/>
</dbReference>
<evidence type="ECO:0000256" key="1">
    <source>
        <dbReference type="SAM" id="MobiDB-lite"/>
    </source>
</evidence>
<accession>A0A8H3UWK8</accession>
<dbReference type="PANTHER" id="PTHR32387:SF0">
    <property type="entry name" value="PROTEIN NO VEIN"/>
    <property type="match status" value="1"/>
</dbReference>
<dbReference type="Gene3D" id="3.30.565.10">
    <property type="entry name" value="Histidine kinase-like ATPase, C-terminal domain"/>
    <property type="match status" value="1"/>
</dbReference>
<feature type="region of interest" description="Disordered" evidence="1">
    <location>
        <begin position="1321"/>
        <end position="1342"/>
    </location>
</feature>
<evidence type="ECO:0000313" key="3">
    <source>
        <dbReference type="Proteomes" id="UP000433883"/>
    </source>
</evidence>